<dbReference type="Gene3D" id="1.20.58.520">
    <property type="entry name" value="Amidohydrolase"/>
    <property type="match status" value="1"/>
</dbReference>
<dbReference type="Pfam" id="PF01979">
    <property type="entry name" value="Amidohydro_1"/>
    <property type="match status" value="1"/>
</dbReference>
<reference evidence="2" key="2">
    <citation type="journal article" date="2023" name="IMA Fungus">
        <title>Comparative genomic study of the Penicillium genus elucidates a diverse pangenome and 15 lateral gene transfer events.</title>
        <authorList>
            <person name="Petersen C."/>
            <person name="Sorensen T."/>
            <person name="Nielsen M.R."/>
            <person name="Sondergaard T.E."/>
            <person name="Sorensen J.L."/>
            <person name="Fitzpatrick D.A."/>
            <person name="Frisvad J.C."/>
            <person name="Nielsen K.L."/>
        </authorList>
    </citation>
    <scope>NUCLEOTIDE SEQUENCE</scope>
    <source>
        <strain evidence="2">IBT 29864</strain>
    </source>
</reference>
<protein>
    <submittedName>
        <fullName evidence="2">Amidohydrolase</fullName>
    </submittedName>
</protein>
<dbReference type="EMBL" id="JAPZBS010000002">
    <property type="protein sequence ID" value="KAJ5381840.1"/>
    <property type="molecule type" value="Genomic_DNA"/>
</dbReference>
<dbReference type="InterPro" id="IPR032466">
    <property type="entry name" value="Metal_Hydrolase"/>
</dbReference>
<dbReference type="RefSeq" id="XP_056559411.1">
    <property type="nucleotide sequence ID" value="XM_056697199.1"/>
</dbReference>
<dbReference type="InterPro" id="IPR011059">
    <property type="entry name" value="Metal-dep_hydrolase_composite"/>
</dbReference>
<comment type="caution">
    <text evidence="2">The sequence shown here is derived from an EMBL/GenBank/DDBJ whole genome shotgun (WGS) entry which is preliminary data.</text>
</comment>
<dbReference type="InterPro" id="IPR051781">
    <property type="entry name" value="Metallo-dep_Hydrolase"/>
</dbReference>
<proteinExistence type="predicted"/>
<dbReference type="GeneID" id="81436376"/>
<dbReference type="Gene3D" id="2.30.40.10">
    <property type="entry name" value="Urease, subunit C, domain 1"/>
    <property type="match status" value="1"/>
</dbReference>
<sequence>MSATEATGARRKCLLENVRVFDGTGFTDCRSVVIDGGIIGNDPEGADEIIDGKGHFLIPGLIDAHVHLHHEGHLHALASYGVTTALDMAMWPANKMNGLRDKPGLPDIRSAGLPVTASGSIHSCMLPLPAEALLSGPEEAESFVQRRIDEGSDYIKLIADVPGPRQETLDAVSAAAHGKGKMVVAHASSFTPFNMALEAKADVITHAPRDKSVTEESAALMAQKKVISVPTLTMMQAVSARPPLSAALGMMVSKPSLFMAIARAKRNGQGQHTYENARDSVTVMYRAGVPILAGTDCHEEPNSFFEVKHGDSLHRELELLVEAGVSALDALRATTVLPAEHFQLNDRGSLQKEKEPTSFSFVKIPLRIFVRLVVSIECGVVGLSMEVLHS</sequence>
<dbReference type="Gene3D" id="3.40.50.10910">
    <property type="entry name" value="Amidohydrolase"/>
    <property type="match status" value="1"/>
</dbReference>
<dbReference type="OrthoDB" id="5595695at2759"/>
<evidence type="ECO:0000313" key="2">
    <source>
        <dbReference type="EMBL" id="KAJ5381840.1"/>
    </source>
</evidence>
<dbReference type="PANTHER" id="PTHR43135:SF3">
    <property type="entry name" value="ALPHA-D-RIBOSE 1-METHYLPHOSPHONATE 5-TRIPHOSPHATE DIPHOSPHATASE"/>
    <property type="match status" value="1"/>
</dbReference>
<dbReference type="Gene3D" id="3.30.110.90">
    <property type="entry name" value="Amidohydrolase"/>
    <property type="match status" value="1"/>
</dbReference>
<dbReference type="PANTHER" id="PTHR43135">
    <property type="entry name" value="ALPHA-D-RIBOSE 1-METHYLPHOSPHONATE 5-TRIPHOSPHATE DIPHOSPHATASE"/>
    <property type="match status" value="1"/>
</dbReference>
<dbReference type="SUPFAM" id="SSF51338">
    <property type="entry name" value="Composite domain of metallo-dependent hydrolases"/>
    <property type="match status" value="1"/>
</dbReference>
<dbReference type="Proteomes" id="UP001147782">
    <property type="component" value="Unassembled WGS sequence"/>
</dbReference>
<keyword evidence="3" id="KW-1185">Reference proteome</keyword>
<dbReference type="AlphaFoldDB" id="A0A9W9SPN1"/>
<accession>A0A9W9SPN1</accession>
<dbReference type="InterPro" id="IPR006680">
    <property type="entry name" value="Amidohydro-rel"/>
</dbReference>
<evidence type="ECO:0000259" key="1">
    <source>
        <dbReference type="Pfam" id="PF01979"/>
    </source>
</evidence>
<name>A0A9W9SPN1_9EURO</name>
<gene>
    <name evidence="2" type="ORF">N7496_004268</name>
</gene>
<feature type="domain" description="Amidohydrolase-related" evidence="1">
    <location>
        <begin position="56"/>
        <end position="355"/>
    </location>
</feature>
<organism evidence="2 3">
    <name type="scientific">Penicillium cataractarum</name>
    <dbReference type="NCBI Taxonomy" id="2100454"/>
    <lineage>
        <taxon>Eukaryota</taxon>
        <taxon>Fungi</taxon>
        <taxon>Dikarya</taxon>
        <taxon>Ascomycota</taxon>
        <taxon>Pezizomycotina</taxon>
        <taxon>Eurotiomycetes</taxon>
        <taxon>Eurotiomycetidae</taxon>
        <taxon>Eurotiales</taxon>
        <taxon>Aspergillaceae</taxon>
        <taxon>Penicillium</taxon>
    </lineage>
</organism>
<dbReference type="SUPFAM" id="SSF51556">
    <property type="entry name" value="Metallo-dependent hydrolases"/>
    <property type="match status" value="1"/>
</dbReference>
<dbReference type="GO" id="GO:0016810">
    <property type="term" value="F:hydrolase activity, acting on carbon-nitrogen (but not peptide) bonds"/>
    <property type="evidence" value="ECO:0007669"/>
    <property type="project" value="InterPro"/>
</dbReference>
<reference evidence="2" key="1">
    <citation type="submission" date="2022-11" db="EMBL/GenBank/DDBJ databases">
        <authorList>
            <person name="Petersen C."/>
        </authorList>
    </citation>
    <scope>NUCLEOTIDE SEQUENCE</scope>
    <source>
        <strain evidence="2">IBT 29864</strain>
    </source>
</reference>
<evidence type="ECO:0000313" key="3">
    <source>
        <dbReference type="Proteomes" id="UP001147782"/>
    </source>
</evidence>